<evidence type="ECO:0000313" key="2">
    <source>
        <dbReference type="EMBL" id="VVJ20064.1"/>
    </source>
</evidence>
<accession>A0A6I8LQI8</accession>
<evidence type="ECO:0000313" key="3">
    <source>
        <dbReference type="Proteomes" id="UP000399805"/>
    </source>
</evidence>
<organism evidence="2 3">
    <name type="scientific">Amycolatopsis camponoti</name>
    <dbReference type="NCBI Taxonomy" id="2606593"/>
    <lineage>
        <taxon>Bacteria</taxon>
        <taxon>Bacillati</taxon>
        <taxon>Actinomycetota</taxon>
        <taxon>Actinomycetes</taxon>
        <taxon>Pseudonocardiales</taxon>
        <taxon>Pseudonocardiaceae</taxon>
        <taxon>Amycolatopsis</taxon>
    </lineage>
</organism>
<feature type="compositionally biased region" description="Basic residues" evidence="1">
    <location>
        <begin position="63"/>
        <end position="73"/>
    </location>
</feature>
<gene>
    <name evidence="2" type="ORF">AA23TX_05085</name>
</gene>
<protein>
    <submittedName>
        <fullName evidence="2">Uncharacterized protein</fullName>
    </submittedName>
</protein>
<sequence length="95" mass="9993">MAERADRGDGMSAVLALPGRTATPSCSPTRRARAAHQLGSAPTARRSPVQQARAAHRPGGGATRRRSPMRRARAAIPRPIHPTTGNARKTAEVPA</sequence>
<dbReference type="EMBL" id="CABVGP010000002">
    <property type="protein sequence ID" value="VVJ20064.1"/>
    <property type="molecule type" value="Genomic_DNA"/>
</dbReference>
<evidence type="ECO:0000256" key="1">
    <source>
        <dbReference type="SAM" id="MobiDB-lite"/>
    </source>
</evidence>
<feature type="region of interest" description="Disordered" evidence="1">
    <location>
        <begin position="1"/>
        <end position="95"/>
    </location>
</feature>
<reference evidence="2 3" key="1">
    <citation type="submission" date="2019-09" db="EMBL/GenBank/DDBJ databases">
        <authorList>
            <person name="Leyn A S."/>
        </authorList>
    </citation>
    <scope>NUCLEOTIDE SEQUENCE [LARGE SCALE GENOMIC DNA]</scope>
    <source>
        <strain evidence="2">AA231_1</strain>
    </source>
</reference>
<keyword evidence="3" id="KW-1185">Reference proteome</keyword>
<name>A0A6I8LQI8_9PSEU</name>
<dbReference type="AlphaFoldDB" id="A0A6I8LQI8"/>
<proteinExistence type="predicted"/>
<dbReference type="Proteomes" id="UP000399805">
    <property type="component" value="Unassembled WGS sequence"/>
</dbReference>